<dbReference type="AlphaFoldDB" id="A0A402CD23"/>
<reference evidence="1 2" key="1">
    <citation type="submission" date="2018-11" db="EMBL/GenBank/DDBJ databases">
        <title>Microbial catabolism of amino acid.</title>
        <authorList>
            <person name="Hibi M."/>
            <person name="Ogawa J."/>
        </authorList>
    </citation>
    <scope>NUCLEOTIDE SEQUENCE [LARGE SCALE GENOMIC DNA]</scope>
    <source>
        <strain evidence="1 2">C31-06</strain>
    </source>
</reference>
<dbReference type="Proteomes" id="UP000287519">
    <property type="component" value="Unassembled WGS sequence"/>
</dbReference>
<keyword evidence="2" id="KW-1185">Reference proteome</keyword>
<dbReference type="RefSeq" id="WP_124393579.1">
    <property type="nucleotide sequence ID" value="NZ_BHYM01000045.1"/>
</dbReference>
<evidence type="ECO:0000313" key="2">
    <source>
        <dbReference type="Proteomes" id="UP000287519"/>
    </source>
</evidence>
<gene>
    <name evidence="1" type="ORF">Rhow_005160</name>
</gene>
<evidence type="ECO:0000313" key="1">
    <source>
        <dbReference type="EMBL" id="GCE41501.1"/>
    </source>
</evidence>
<sequence>MPDHSVYDPDPHILLDDAGIGVGDNAVDRFATHRDVAGPFAAELAADGFVDAREIGRDGFGAYRSADARSHHHVGTTG</sequence>
<dbReference type="EMBL" id="BHYM01000045">
    <property type="protein sequence ID" value="GCE41501.1"/>
    <property type="molecule type" value="Genomic_DNA"/>
</dbReference>
<name>A0A402CD23_RHOWR</name>
<protein>
    <submittedName>
        <fullName evidence="1">Uncharacterized protein</fullName>
    </submittedName>
</protein>
<comment type="caution">
    <text evidence="1">The sequence shown here is derived from an EMBL/GenBank/DDBJ whole genome shotgun (WGS) entry which is preliminary data.</text>
</comment>
<organism evidence="1 2">
    <name type="scientific">Rhodococcus wratislaviensis</name>
    <name type="common">Tsukamurella wratislaviensis</name>
    <dbReference type="NCBI Taxonomy" id="44752"/>
    <lineage>
        <taxon>Bacteria</taxon>
        <taxon>Bacillati</taxon>
        <taxon>Actinomycetota</taxon>
        <taxon>Actinomycetes</taxon>
        <taxon>Mycobacteriales</taxon>
        <taxon>Nocardiaceae</taxon>
        <taxon>Rhodococcus</taxon>
    </lineage>
</organism>
<proteinExistence type="predicted"/>
<accession>A0A402CD23</accession>